<comment type="caution">
    <text evidence="2">The sequence shown here is derived from an EMBL/GenBank/DDBJ whole genome shotgun (WGS) entry which is preliminary data.</text>
</comment>
<organism evidence="2 3">
    <name type="scientific">Chaetoceros tenuissimus</name>
    <dbReference type="NCBI Taxonomy" id="426638"/>
    <lineage>
        <taxon>Eukaryota</taxon>
        <taxon>Sar</taxon>
        <taxon>Stramenopiles</taxon>
        <taxon>Ochrophyta</taxon>
        <taxon>Bacillariophyta</taxon>
        <taxon>Coscinodiscophyceae</taxon>
        <taxon>Chaetocerotophycidae</taxon>
        <taxon>Chaetocerotales</taxon>
        <taxon>Chaetocerotaceae</taxon>
        <taxon>Chaetoceros</taxon>
    </lineage>
</organism>
<evidence type="ECO:0000313" key="2">
    <source>
        <dbReference type="EMBL" id="GFH59737.1"/>
    </source>
</evidence>
<gene>
    <name evidence="2" type="ORF">CTEN210_16213</name>
</gene>
<keyword evidence="3" id="KW-1185">Reference proteome</keyword>
<sequence>MIRSALILSLITILPFVSASSKDHTLYRNNESFAYFDNGAERDCKWIGFKQDRRERLCTEEAVYENCQLSCGRYCFNDSEFQFKKKSGKGKASCRWVEKKQARKDRYCDKTVKAINSHSDFQGKVMVRYACPRTCGFCDTYSPEIKPDGYM</sequence>
<accession>A0AAD3D967</accession>
<evidence type="ECO:0008006" key="4">
    <source>
        <dbReference type="Google" id="ProtNLM"/>
    </source>
</evidence>
<dbReference type="EMBL" id="BLLK01000069">
    <property type="protein sequence ID" value="GFH59737.1"/>
    <property type="molecule type" value="Genomic_DNA"/>
</dbReference>
<reference evidence="2 3" key="1">
    <citation type="journal article" date="2021" name="Sci. Rep.">
        <title>The genome of the diatom Chaetoceros tenuissimus carries an ancient integrated fragment of an extant virus.</title>
        <authorList>
            <person name="Hongo Y."/>
            <person name="Kimura K."/>
            <person name="Takaki Y."/>
            <person name="Yoshida Y."/>
            <person name="Baba S."/>
            <person name="Kobayashi G."/>
            <person name="Nagasaki K."/>
            <person name="Hano T."/>
            <person name="Tomaru Y."/>
        </authorList>
    </citation>
    <scope>NUCLEOTIDE SEQUENCE [LARGE SCALE GENOMIC DNA]</scope>
    <source>
        <strain evidence="2 3">NIES-3715</strain>
    </source>
</reference>
<feature type="chain" id="PRO_5042230199" description="ShKT domain-containing protein" evidence="1">
    <location>
        <begin position="20"/>
        <end position="151"/>
    </location>
</feature>
<keyword evidence="1" id="KW-0732">Signal</keyword>
<dbReference type="AlphaFoldDB" id="A0AAD3D967"/>
<dbReference type="Proteomes" id="UP001054902">
    <property type="component" value="Unassembled WGS sequence"/>
</dbReference>
<proteinExistence type="predicted"/>
<evidence type="ECO:0000256" key="1">
    <source>
        <dbReference type="SAM" id="SignalP"/>
    </source>
</evidence>
<evidence type="ECO:0000313" key="3">
    <source>
        <dbReference type="Proteomes" id="UP001054902"/>
    </source>
</evidence>
<protein>
    <recommendedName>
        <fullName evidence="4">ShKT domain-containing protein</fullName>
    </recommendedName>
</protein>
<feature type="signal peptide" evidence="1">
    <location>
        <begin position="1"/>
        <end position="19"/>
    </location>
</feature>
<name>A0AAD3D967_9STRA</name>